<name>A0A0E9RNU3_ANGAN</name>
<reference evidence="1" key="2">
    <citation type="journal article" date="2015" name="Fish Shellfish Immunol.">
        <title>Early steps in the European eel (Anguilla anguilla)-Vibrio vulnificus interaction in the gills: Role of the RtxA13 toxin.</title>
        <authorList>
            <person name="Callol A."/>
            <person name="Pajuelo D."/>
            <person name="Ebbesson L."/>
            <person name="Teles M."/>
            <person name="MacKenzie S."/>
            <person name="Amaro C."/>
        </authorList>
    </citation>
    <scope>NUCLEOTIDE SEQUENCE</scope>
</reference>
<dbReference type="EMBL" id="GBXM01078539">
    <property type="protein sequence ID" value="JAH30038.1"/>
    <property type="molecule type" value="Transcribed_RNA"/>
</dbReference>
<organism evidence="1">
    <name type="scientific">Anguilla anguilla</name>
    <name type="common">European freshwater eel</name>
    <name type="synonym">Muraena anguilla</name>
    <dbReference type="NCBI Taxonomy" id="7936"/>
    <lineage>
        <taxon>Eukaryota</taxon>
        <taxon>Metazoa</taxon>
        <taxon>Chordata</taxon>
        <taxon>Craniata</taxon>
        <taxon>Vertebrata</taxon>
        <taxon>Euteleostomi</taxon>
        <taxon>Actinopterygii</taxon>
        <taxon>Neopterygii</taxon>
        <taxon>Teleostei</taxon>
        <taxon>Anguilliformes</taxon>
        <taxon>Anguillidae</taxon>
        <taxon>Anguilla</taxon>
    </lineage>
</organism>
<proteinExistence type="predicted"/>
<accession>A0A0E9RNU3</accession>
<reference evidence="1" key="1">
    <citation type="submission" date="2014-11" db="EMBL/GenBank/DDBJ databases">
        <authorList>
            <person name="Amaro Gonzalez C."/>
        </authorList>
    </citation>
    <scope>NUCLEOTIDE SEQUENCE</scope>
</reference>
<evidence type="ECO:0000313" key="1">
    <source>
        <dbReference type="EMBL" id="JAH30038.1"/>
    </source>
</evidence>
<protein>
    <submittedName>
        <fullName evidence="1">Uncharacterized protein</fullName>
    </submittedName>
</protein>
<sequence>MEIPLATKPV</sequence>